<dbReference type="InterPro" id="IPR005702">
    <property type="entry name" value="Wzc-like_C"/>
</dbReference>
<evidence type="ECO:0000256" key="5">
    <source>
        <dbReference type="ARBA" id="ARBA00022777"/>
    </source>
</evidence>
<sequence>MTNNTAPTPPVTENTEETALSLDTVLTILRRYWFIIILAALAGGTAAYYLAGRQNYIYQKTASVLMRDAKTSSDASSERIMAELGIDSGAANLANESFILKSTALMKKVVEDLNLNTSYWQKKDFREIDLYKTSPLLVHFERIDKQRACTLQITPLDEKRFMLSHSNNQGESVQLEGFYGKPLTLPFAVISIHPTSLMTDAWNGKTVIVRHSPVLETANALLRGLTITRPDSKESSLLEMTLTSSNPQKAEDTLNHLIQVYNQISKDERNKAALKTENFIQSRLKELGAALSDVDKKITEFKTKSDIVKDTDTTMSADFSTSQALEKEIFDLETQIKLAAILADNLKETERKQGLISVETGLPDSGIARQIEHYNEAYLEYQKIAGSAGSQNPIAVSLRERMNSTRAAANKALSNYRSNLNLKLNQLISKRNSLTERLTETAIREQEIIPLVREHKVKEELYLMLLSKEQENALAMAVTESSARVLETAHGPNIPISPKTIKYVAGGTAGGVLLSILAFMGAAMLNNKVNNKHDLPAANRQPVIAELPQMNKKESRNTGLFIQDEHSVIAECFHILRNNVDSMLPRPEQGGHVILVTSTLPGEGKTFTSANLAAAFAYAGKKVLLIDGDFRKSSLTRRLGGSGRKGFTSILLQQNPDTTGIIRPLGGNSRGMDILYTGPMVPNPVILLSHPLLGHILGILKKQYDAVIIDAPPYGILADTAILASLSDITLYTVRSGKIDKRYLLQIQQLADQGKLPNMAYIINGVNFKSASYSYYGYGYQYGYGTKKPQQTSRKQNK</sequence>
<feature type="domain" description="Tyrosine-protein kinase G-rich" evidence="11">
    <location>
        <begin position="445"/>
        <end position="518"/>
    </location>
</feature>
<dbReference type="NCBIfam" id="TIGR01007">
    <property type="entry name" value="eps_fam"/>
    <property type="match status" value="1"/>
</dbReference>
<gene>
    <name evidence="12" type="ORF">CXU09_08300</name>
</gene>
<dbReference type="SUPFAM" id="SSF52540">
    <property type="entry name" value="P-loop containing nucleoside triphosphate hydrolases"/>
    <property type="match status" value="1"/>
</dbReference>
<accession>A0AAP8T8V8</accession>
<evidence type="ECO:0000256" key="1">
    <source>
        <dbReference type="ARBA" id="ARBA00007316"/>
    </source>
</evidence>
<evidence type="ECO:0000313" key="13">
    <source>
        <dbReference type="Proteomes" id="UP000235914"/>
    </source>
</evidence>
<reference evidence="12 13" key="1">
    <citation type="journal article" date="2017" name="BMC Genomics">
        <title>Genome sequencing of 39 Akkermansia muciniphila isolates reveals its population structure, genomic and functional diverisity, and global distribution in mammalian gut microbiotas.</title>
        <authorList>
            <person name="Guo X."/>
            <person name="Li S."/>
            <person name="Zhang J."/>
            <person name="Wu F."/>
            <person name="Li X."/>
            <person name="Wu D."/>
            <person name="Zhang M."/>
            <person name="Ou Z."/>
            <person name="Jie Z."/>
            <person name="Yan Q."/>
            <person name="Li P."/>
            <person name="Yi J."/>
            <person name="Peng Y."/>
        </authorList>
    </citation>
    <scope>NUCLEOTIDE SEQUENCE [LARGE SCALE GENOMIC DNA]</scope>
    <source>
        <strain evidence="12 13">GP43</strain>
    </source>
</reference>
<dbReference type="EC" id="2.7.10.2" evidence="2"/>
<dbReference type="InterPro" id="IPR050445">
    <property type="entry name" value="Bact_polysacc_biosynth/exp"/>
</dbReference>
<feature type="transmembrane region" description="Helical" evidence="9">
    <location>
        <begin position="503"/>
        <end position="525"/>
    </location>
</feature>
<evidence type="ECO:0000256" key="6">
    <source>
        <dbReference type="ARBA" id="ARBA00022840"/>
    </source>
</evidence>
<evidence type="ECO:0000259" key="11">
    <source>
        <dbReference type="Pfam" id="PF13807"/>
    </source>
</evidence>
<evidence type="ECO:0000259" key="10">
    <source>
        <dbReference type="Pfam" id="PF13614"/>
    </source>
</evidence>
<dbReference type="Pfam" id="PF13614">
    <property type="entry name" value="AAA_31"/>
    <property type="match status" value="1"/>
</dbReference>
<dbReference type="PANTHER" id="PTHR32309">
    <property type="entry name" value="TYROSINE-PROTEIN KINASE"/>
    <property type="match status" value="1"/>
</dbReference>
<name>A0AAP8T8V8_9BACT</name>
<dbReference type="InterPro" id="IPR025669">
    <property type="entry name" value="AAA_dom"/>
</dbReference>
<keyword evidence="3" id="KW-0808">Transferase</keyword>
<dbReference type="GO" id="GO:0005886">
    <property type="term" value="C:plasma membrane"/>
    <property type="evidence" value="ECO:0007669"/>
    <property type="project" value="TreeGrafter"/>
</dbReference>
<dbReference type="Proteomes" id="UP000235914">
    <property type="component" value="Unassembled WGS sequence"/>
</dbReference>
<keyword evidence="9" id="KW-1133">Transmembrane helix</keyword>
<keyword evidence="5" id="KW-0418">Kinase</keyword>
<keyword evidence="7" id="KW-0829">Tyrosine-protein kinase</keyword>
<dbReference type="EMBL" id="PJKN01000004">
    <property type="protein sequence ID" value="PNC56066.1"/>
    <property type="molecule type" value="Genomic_DNA"/>
</dbReference>
<dbReference type="GO" id="GO:0005524">
    <property type="term" value="F:ATP binding"/>
    <property type="evidence" value="ECO:0007669"/>
    <property type="project" value="UniProtKB-KW"/>
</dbReference>
<evidence type="ECO:0000256" key="2">
    <source>
        <dbReference type="ARBA" id="ARBA00011903"/>
    </source>
</evidence>
<keyword evidence="9" id="KW-0812">Transmembrane</keyword>
<comment type="catalytic activity">
    <reaction evidence="8">
        <text>L-tyrosyl-[protein] + ATP = O-phospho-L-tyrosyl-[protein] + ADP + H(+)</text>
        <dbReference type="Rhea" id="RHEA:10596"/>
        <dbReference type="Rhea" id="RHEA-COMP:10136"/>
        <dbReference type="Rhea" id="RHEA-COMP:20101"/>
        <dbReference type="ChEBI" id="CHEBI:15378"/>
        <dbReference type="ChEBI" id="CHEBI:30616"/>
        <dbReference type="ChEBI" id="CHEBI:46858"/>
        <dbReference type="ChEBI" id="CHEBI:61978"/>
        <dbReference type="ChEBI" id="CHEBI:456216"/>
        <dbReference type="EC" id="2.7.10.2"/>
    </reaction>
</comment>
<dbReference type="InterPro" id="IPR027417">
    <property type="entry name" value="P-loop_NTPase"/>
</dbReference>
<dbReference type="RefSeq" id="WP_102735803.1">
    <property type="nucleotide sequence ID" value="NZ_PJKN01000004.1"/>
</dbReference>
<evidence type="ECO:0000313" key="12">
    <source>
        <dbReference type="EMBL" id="PNC56066.1"/>
    </source>
</evidence>
<evidence type="ECO:0000256" key="9">
    <source>
        <dbReference type="SAM" id="Phobius"/>
    </source>
</evidence>
<evidence type="ECO:0000256" key="7">
    <source>
        <dbReference type="ARBA" id="ARBA00023137"/>
    </source>
</evidence>
<protein>
    <recommendedName>
        <fullName evidence="2">non-specific protein-tyrosine kinase</fullName>
        <ecNumber evidence="2">2.7.10.2</ecNumber>
    </recommendedName>
</protein>
<dbReference type="AlphaFoldDB" id="A0AAP8T8V8"/>
<organism evidence="12 13">
    <name type="scientific">Akkermansia muciniphila</name>
    <dbReference type="NCBI Taxonomy" id="239935"/>
    <lineage>
        <taxon>Bacteria</taxon>
        <taxon>Pseudomonadati</taxon>
        <taxon>Verrucomicrobiota</taxon>
        <taxon>Verrucomicrobiia</taxon>
        <taxon>Verrucomicrobiales</taxon>
        <taxon>Akkermansiaceae</taxon>
        <taxon>Akkermansia</taxon>
    </lineage>
</organism>
<keyword evidence="9" id="KW-0472">Membrane</keyword>
<dbReference type="InterPro" id="IPR032807">
    <property type="entry name" value="GNVR"/>
</dbReference>
<dbReference type="Pfam" id="PF13807">
    <property type="entry name" value="GNVR"/>
    <property type="match status" value="1"/>
</dbReference>
<evidence type="ECO:0000256" key="3">
    <source>
        <dbReference type="ARBA" id="ARBA00022679"/>
    </source>
</evidence>
<keyword evidence="4" id="KW-0547">Nucleotide-binding</keyword>
<dbReference type="CDD" id="cd05387">
    <property type="entry name" value="BY-kinase"/>
    <property type="match status" value="1"/>
</dbReference>
<dbReference type="Gene3D" id="3.40.50.300">
    <property type="entry name" value="P-loop containing nucleotide triphosphate hydrolases"/>
    <property type="match status" value="1"/>
</dbReference>
<keyword evidence="6" id="KW-0067">ATP-binding</keyword>
<feature type="domain" description="AAA" evidence="10">
    <location>
        <begin position="593"/>
        <end position="725"/>
    </location>
</feature>
<feature type="transmembrane region" description="Helical" evidence="9">
    <location>
        <begin position="32"/>
        <end position="51"/>
    </location>
</feature>
<evidence type="ECO:0000256" key="4">
    <source>
        <dbReference type="ARBA" id="ARBA00022741"/>
    </source>
</evidence>
<evidence type="ECO:0000256" key="8">
    <source>
        <dbReference type="ARBA" id="ARBA00051245"/>
    </source>
</evidence>
<dbReference type="PANTHER" id="PTHR32309:SF13">
    <property type="entry name" value="FERRIC ENTEROBACTIN TRANSPORT PROTEIN FEPE"/>
    <property type="match status" value="1"/>
</dbReference>
<dbReference type="GO" id="GO:0004715">
    <property type="term" value="F:non-membrane spanning protein tyrosine kinase activity"/>
    <property type="evidence" value="ECO:0007669"/>
    <property type="project" value="UniProtKB-EC"/>
</dbReference>
<proteinExistence type="inferred from homology"/>
<comment type="caution">
    <text evidence="12">The sequence shown here is derived from an EMBL/GenBank/DDBJ whole genome shotgun (WGS) entry which is preliminary data.</text>
</comment>
<comment type="similarity">
    <text evidence="1">Belongs to the CpsD/CapB family.</text>
</comment>